<dbReference type="AlphaFoldDB" id="A0AAV5DEN5"/>
<organism evidence="2 3">
    <name type="scientific">Eleusine coracana subsp. coracana</name>
    <dbReference type="NCBI Taxonomy" id="191504"/>
    <lineage>
        <taxon>Eukaryota</taxon>
        <taxon>Viridiplantae</taxon>
        <taxon>Streptophyta</taxon>
        <taxon>Embryophyta</taxon>
        <taxon>Tracheophyta</taxon>
        <taxon>Spermatophyta</taxon>
        <taxon>Magnoliopsida</taxon>
        <taxon>Liliopsida</taxon>
        <taxon>Poales</taxon>
        <taxon>Poaceae</taxon>
        <taxon>PACMAD clade</taxon>
        <taxon>Chloridoideae</taxon>
        <taxon>Cynodonteae</taxon>
        <taxon>Eleusininae</taxon>
        <taxon>Eleusine</taxon>
    </lineage>
</organism>
<evidence type="ECO:0000313" key="3">
    <source>
        <dbReference type="Proteomes" id="UP001054889"/>
    </source>
</evidence>
<accession>A0AAV5DEN5</accession>
<feature type="region of interest" description="Disordered" evidence="1">
    <location>
        <begin position="1"/>
        <end position="122"/>
    </location>
</feature>
<comment type="caution">
    <text evidence="2">The sequence shown here is derived from an EMBL/GenBank/DDBJ whole genome shotgun (WGS) entry which is preliminary data.</text>
</comment>
<name>A0AAV5DEN5_ELECO</name>
<dbReference type="EMBL" id="BQKI01000015">
    <property type="protein sequence ID" value="GJN08722.1"/>
    <property type="molecule type" value="Genomic_DNA"/>
</dbReference>
<evidence type="ECO:0000256" key="1">
    <source>
        <dbReference type="SAM" id="MobiDB-lite"/>
    </source>
</evidence>
<dbReference type="Proteomes" id="UP001054889">
    <property type="component" value="Unassembled WGS sequence"/>
</dbReference>
<feature type="compositionally biased region" description="Low complexity" evidence="1">
    <location>
        <begin position="65"/>
        <end position="116"/>
    </location>
</feature>
<reference evidence="2" key="1">
    <citation type="journal article" date="2018" name="DNA Res.">
        <title>Multiple hybrid de novo genome assembly of finger millet, an orphan allotetraploid crop.</title>
        <authorList>
            <person name="Hatakeyama M."/>
            <person name="Aluri S."/>
            <person name="Balachadran M.T."/>
            <person name="Sivarajan S.R."/>
            <person name="Patrignani A."/>
            <person name="Gruter S."/>
            <person name="Poveda L."/>
            <person name="Shimizu-Inatsugi R."/>
            <person name="Baeten J."/>
            <person name="Francoijs K.J."/>
            <person name="Nataraja K.N."/>
            <person name="Reddy Y.A.N."/>
            <person name="Phadnis S."/>
            <person name="Ravikumar R.L."/>
            <person name="Schlapbach R."/>
            <person name="Sreeman S.M."/>
            <person name="Shimizu K.K."/>
        </authorList>
    </citation>
    <scope>NUCLEOTIDE SEQUENCE</scope>
</reference>
<gene>
    <name evidence="2" type="primary">ga26676</name>
    <name evidence="2" type="ORF">PR202_ga26676</name>
</gene>
<reference evidence="2" key="2">
    <citation type="submission" date="2021-12" db="EMBL/GenBank/DDBJ databases">
        <title>Resequencing data analysis of finger millet.</title>
        <authorList>
            <person name="Hatakeyama M."/>
            <person name="Aluri S."/>
            <person name="Balachadran M.T."/>
            <person name="Sivarajan S.R."/>
            <person name="Poveda L."/>
            <person name="Shimizu-Inatsugi R."/>
            <person name="Schlapbach R."/>
            <person name="Sreeman S.M."/>
            <person name="Shimizu K.K."/>
        </authorList>
    </citation>
    <scope>NUCLEOTIDE SEQUENCE</scope>
</reference>
<proteinExistence type="predicted"/>
<keyword evidence="3" id="KW-1185">Reference proteome</keyword>
<evidence type="ECO:0000313" key="2">
    <source>
        <dbReference type="EMBL" id="GJN08722.1"/>
    </source>
</evidence>
<protein>
    <submittedName>
        <fullName evidence="2">Uncharacterized protein</fullName>
    </submittedName>
</protein>
<sequence length="210" mass="22905">MKPRGREQLQPPGRTGRARWWSRRPWNGGAGGRPPGWSPCGRGCSRGCGRAGPTPWASRRAIGFAAARSRPPAPRTRSSGAPALVPAARPGTTATRPAAPATSCRRRIPPGTTPRGSASWSQWLSLRRPPPPRWWGWWATWSAGAAAWRRGTAGRTGSGGTRSRKTTTWRKTWTTPGTRRRRKTGTSTRRAWWSARAAATGRSWACRVPA</sequence>